<sequence length="197" mass="21118">MAIATQVEAVNAACAFLRGALGDMQLKRPRRMADGSLDDEHVDWAPVEVYAQYIPLETAAESARPELTGLTRYPSATVMLRGMALESAGGMGAEQVSYDLRVALLTYDPGVRPIDGHIELPDAQGWVSALALSDRVVLALRAAGAIDGCLVTGIKAQAWEQNGVAVDARPMYRTLVDFRLEALALPPADHWGACDLD</sequence>
<accession>A0A9D1LT66</accession>
<proteinExistence type="predicted"/>
<reference evidence="1" key="2">
    <citation type="journal article" date="2021" name="PeerJ">
        <title>Extensive microbial diversity within the chicken gut microbiome revealed by metagenomics and culture.</title>
        <authorList>
            <person name="Gilroy R."/>
            <person name="Ravi A."/>
            <person name="Getino M."/>
            <person name="Pursley I."/>
            <person name="Horton D.L."/>
            <person name="Alikhan N.F."/>
            <person name="Baker D."/>
            <person name="Gharbi K."/>
            <person name="Hall N."/>
            <person name="Watson M."/>
            <person name="Adriaenssens E.M."/>
            <person name="Foster-Nyarko E."/>
            <person name="Jarju S."/>
            <person name="Secka A."/>
            <person name="Antonio M."/>
            <person name="Oren A."/>
            <person name="Chaudhuri R.R."/>
            <person name="La Ragione R."/>
            <person name="Hildebrand F."/>
            <person name="Pallen M.J."/>
        </authorList>
    </citation>
    <scope>NUCLEOTIDE SEQUENCE</scope>
    <source>
        <strain evidence="1">ChiSxjej2B14-8506</strain>
    </source>
</reference>
<gene>
    <name evidence="1" type="ORF">IAC59_10275</name>
</gene>
<evidence type="ECO:0000313" key="2">
    <source>
        <dbReference type="Proteomes" id="UP000824123"/>
    </source>
</evidence>
<dbReference type="Proteomes" id="UP000824123">
    <property type="component" value="Unassembled WGS sequence"/>
</dbReference>
<dbReference type="EMBL" id="DVNK01000062">
    <property type="protein sequence ID" value="HIU47623.1"/>
    <property type="molecule type" value="Genomic_DNA"/>
</dbReference>
<comment type="caution">
    <text evidence="1">The sequence shown here is derived from an EMBL/GenBank/DDBJ whole genome shotgun (WGS) entry which is preliminary data.</text>
</comment>
<name>A0A9D1LT66_9FIRM</name>
<evidence type="ECO:0000313" key="1">
    <source>
        <dbReference type="EMBL" id="HIU47623.1"/>
    </source>
</evidence>
<reference evidence="1" key="1">
    <citation type="submission" date="2020-10" db="EMBL/GenBank/DDBJ databases">
        <authorList>
            <person name="Gilroy R."/>
        </authorList>
    </citation>
    <scope>NUCLEOTIDE SEQUENCE</scope>
    <source>
        <strain evidence="1">ChiSxjej2B14-8506</strain>
    </source>
</reference>
<dbReference type="AlphaFoldDB" id="A0A9D1LT66"/>
<organism evidence="1 2">
    <name type="scientific">Candidatus Fimadaptatus faecigallinarum</name>
    <dbReference type="NCBI Taxonomy" id="2840814"/>
    <lineage>
        <taxon>Bacteria</taxon>
        <taxon>Bacillati</taxon>
        <taxon>Bacillota</taxon>
        <taxon>Clostridia</taxon>
        <taxon>Eubacteriales</taxon>
        <taxon>Candidatus Fimadaptatus</taxon>
    </lineage>
</organism>
<protein>
    <submittedName>
        <fullName evidence="1">Uncharacterized protein</fullName>
    </submittedName>
</protein>